<protein>
    <submittedName>
        <fullName evidence="1">Uncharacterized protein</fullName>
    </submittedName>
</protein>
<evidence type="ECO:0000313" key="1">
    <source>
        <dbReference type="EMBL" id="CAB4188124.1"/>
    </source>
</evidence>
<dbReference type="EMBL" id="LR797120">
    <property type="protein sequence ID" value="CAB4188124.1"/>
    <property type="molecule type" value="Genomic_DNA"/>
</dbReference>
<proteinExistence type="predicted"/>
<organism evidence="1">
    <name type="scientific">uncultured Caudovirales phage</name>
    <dbReference type="NCBI Taxonomy" id="2100421"/>
    <lineage>
        <taxon>Viruses</taxon>
        <taxon>Duplodnaviria</taxon>
        <taxon>Heunggongvirae</taxon>
        <taxon>Uroviricota</taxon>
        <taxon>Caudoviricetes</taxon>
        <taxon>Peduoviridae</taxon>
        <taxon>Maltschvirus</taxon>
        <taxon>Maltschvirus maltsch</taxon>
    </lineage>
</organism>
<accession>A0A6J5R8V0</accession>
<name>A0A6J5R8V0_9CAUD</name>
<reference evidence="1" key="1">
    <citation type="submission" date="2020-05" db="EMBL/GenBank/DDBJ databases">
        <authorList>
            <person name="Chiriac C."/>
            <person name="Salcher M."/>
            <person name="Ghai R."/>
            <person name="Kavagutti S V."/>
        </authorList>
    </citation>
    <scope>NUCLEOTIDE SEQUENCE</scope>
</reference>
<gene>
    <name evidence="1" type="ORF">UFOVP1165_17</name>
</gene>
<sequence length="53" mass="6102">MELSPCALSCWSCRHVRNTGEKRLYCALHKGPVIRRCPDFDREPGADESERPK</sequence>